<protein>
    <submittedName>
        <fullName evidence="1">Uncharacterized protein</fullName>
    </submittedName>
</protein>
<feature type="non-terminal residue" evidence="1">
    <location>
        <position position="1"/>
    </location>
</feature>
<comment type="caution">
    <text evidence="1">The sequence shown here is derived from an EMBL/GenBank/DDBJ whole genome shotgun (WGS) entry which is preliminary data.</text>
</comment>
<name>A0A9P9D8X8_9HYPO</name>
<sequence length="54" mass="6176">LRSGMKRPCKAKIHTCKKYLAVWHARRLVKGWATGHVWIGVDGGVFAMVEREQL</sequence>
<reference evidence="1" key="1">
    <citation type="journal article" date="2021" name="Nat. Commun.">
        <title>Genetic determinants of endophytism in the Arabidopsis root mycobiome.</title>
        <authorList>
            <person name="Mesny F."/>
            <person name="Miyauchi S."/>
            <person name="Thiergart T."/>
            <person name="Pickel B."/>
            <person name="Atanasova L."/>
            <person name="Karlsson M."/>
            <person name="Huettel B."/>
            <person name="Barry K.W."/>
            <person name="Haridas S."/>
            <person name="Chen C."/>
            <person name="Bauer D."/>
            <person name="Andreopoulos W."/>
            <person name="Pangilinan J."/>
            <person name="LaButti K."/>
            <person name="Riley R."/>
            <person name="Lipzen A."/>
            <person name="Clum A."/>
            <person name="Drula E."/>
            <person name="Henrissat B."/>
            <person name="Kohler A."/>
            <person name="Grigoriev I.V."/>
            <person name="Martin F.M."/>
            <person name="Hacquard S."/>
        </authorList>
    </citation>
    <scope>NUCLEOTIDE SEQUENCE</scope>
    <source>
        <strain evidence="1">MPI-CAGE-AT-0021</strain>
    </source>
</reference>
<accession>A0A9P9D8X8</accession>
<evidence type="ECO:0000313" key="1">
    <source>
        <dbReference type="EMBL" id="KAH7114569.1"/>
    </source>
</evidence>
<feature type="non-terminal residue" evidence="1">
    <location>
        <position position="54"/>
    </location>
</feature>
<keyword evidence="2" id="KW-1185">Reference proteome</keyword>
<proteinExistence type="predicted"/>
<evidence type="ECO:0000313" key="2">
    <source>
        <dbReference type="Proteomes" id="UP000717696"/>
    </source>
</evidence>
<dbReference type="AlphaFoldDB" id="A0A9P9D8X8"/>
<dbReference type="EMBL" id="JAGMUU010000042">
    <property type="protein sequence ID" value="KAH7114569.1"/>
    <property type="molecule type" value="Genomic_DNA"/>
</dbReference>
<dbReference type="Proteomes" id="UP000717696">
    <property type="component" value="Unassembled WGS sequence"/>
</dbReference>
<gene>
    <name evidence="1" type="ORF">B0J13DRAFT_397882</name>
</gene>
<organism evidence="1 2">
    <name type="scientific">Dactylonectria estremocensis</name>
    <dbReference type="NCBI Taxonomy" id="1079267"/>
    <lineage>
        <taxon>Eukaryota</taxon>
        <taxon>Fungi</taxon>
        <taxon>Dikarya</taxon>
        <taxon>Ascomycota</taxon>
        <taxon>Pezizomycotina</taxon>
        <taxon>Sordariomycetes</taxon>
        <taxon>Hypocreomycetidae</taxon>
        <taxon>Hypocreales</taxon>
        <taxon>Nectriaceae</taxon>
        <taxon>Dactylonectria</taxon>
    </lineage>
</organism>